<keyword evidence="3" id="KW-1185">Reference proteome</keyword>
<protein>
    <submittedName>
        <fullName evidence="2">Uncharacterized protein</fullName>
    </submittedName>
</protein>
<feature type="transmembrane region" description="Helical" evidence="1">
    <location>
        <begin position="84"/>
        <end position="101"/>
    </location>
</feature>
<dbReference type="EMBL" id="JAFHAP010000008">
    <property type="protein sequence ID" value="MBN2909501.1"/>
    <property type="molecule type" value="Genomic_DNA"/>
</dbReference>
<comment type="caution">
    <text evidence="2">The sequence shown here is derived from an EMBL/GenBank/DDBJ whole genome shotgun (WGS) entry which is preliminary data.</text>
</comment>
<dbReference type="Proteomes" id="UP001177120">
    <property type="component" value="Unassembled WGS sequence"/>
</dbReference>
<name>A0ABS2WJ67_9BACL</name>
<keyword evidence="1" id="KW-0472">Membrane</keyword>
<keyword evidence="1" id="KW-1133">Transmembrane helix</keyword>
<evidence type="ECO:0000313" key="2">
    <source>
        <dbReference type="EMBL" id="MBN2909501.1"/>
    </source>
</evidence>
<evidence type="ECO:0000256" key="1">
    <source>
        <dbReference type="SAM" id="Phobius"/>
    </source>
</evidence>
<keyword evidence="1" id="KW-0812">Transmembrane</keyword>
<gene>
    <name evidence="2" type="ORF">JQC72_08175</name>
</gene>
<reference evidence="2" key="1">
    <citation type="journal article" date="2024" name="Int. J. Syst. Evol. Microbiol.">
        <title>Polycladomyces zharkentensis sp. nov., a novel thermophilic cellulose- and starch-degrading member of the Bacillota from a geothermal aquifer in Kazakhstan.</title>
        <authorList>
            <person name="Mashzhan A."/>
            <person name="Kistaubayeva A."/>
            <person name="Javier-Lopez R."/>
            <person name="Bissenova U."/>
            <person name="Bissenbay A."/>
            <person name="Birkeland N.K."/>
        </authorList>
    </citation>
    <scope>NUCLEOTIDE SEQUENCE</scope>
    <source>
        <strain evidence="2">ZKZ2T</strain>
    </source>
</reference>
<evidence type="ECO:0000313" key="3">
    <source>
        <dbReference type="Proteomes" id="UP001177120"/>
    </source>
</evidence>
<dbReference type="RefSeq" id="WP_205494658.1">
    <property type="nucleotide sequence ID" value="NZ_JAFHAP010000008.1"/>
</dbReference>
<proteinExistence type="predicted"/>
<organism evidence="2 3">
    <name type="scientific">Polycladomyces zharkentensis</name>
    <dbReference type="NCBI Taxonomy" id="2807616"/>
    <lineage>
        <taxon>Bacteria</taxon>
        <taxon>Bacillati</taxon>
        <taxon>Bacillota</taxon>
        <taxon>Bacilli</taxon>
        <taxon>Bacillales</taxon>
        <taxon>Thermoactinomycetaceae</taxon>
        <taxon>Polycladomyces</taxon>
    </lineage>
</organism>
<sequence>MRELQSCIEYMYALSEGHLLDVQHLPQHIWESVKGNQNAIGECREETPALSLKKEASSKANLKEVVEQVEKEMIIKDRSFEERIFLSFCFPVVFSFFCFSTK</sequence>
<accession>A0ABS2WJ67</accession>